<keyword evidence="4" id="KW-0862">Zinc</keyword>
<sequence length="364" mass="40888">MILSELSISRLINGNINDLPLKLQILDIHRLQGDVCGKFIARIKLSDGINYYRGFVIDVSNLELLHVNVYAVVSIDRLVALKHSEGKYVLQIIEMHLISQENHCLGIPEACSYMTINTSHSAINKNLSQHTASSCVLEQQNIVPQVIPILQLSISASKETSIEGQVIRKSGICKFSNGTGKFFTFDIADLHSTIRCKGFNQVVDLFFEVIVVGQAYHVVNFVLSRANKQYNNLSHDLEINLTKDSIICSIDIDPYQNVHSKCNLIKIYNVSLNDVGKFVDLLVTIKTITDADLIYLYKKNAYLHKRIITVYDDSGNANIVLWGDFAKTFSGKLNQNILFEDLLVKSFKGELQFATTMVTSVKLQ</sequence>
<dbReference type="Proteomes" id="UP000663891">
    <property type="component" value="Unassembled WGS sequence"/>
</dbReference>
<keyword evidence="5" id="KW-0238">DNA-binding</keyword>
<dbReference type="CDD" id="cd04474">
    <property type="entry name" value="RPA1_DBD_A"/>
    <property type="match status" value="1"/>
</dbReference>
<dbReference type="EMBL" id="CAJOAY010003430">
    <property type="protein sequence ID" value="CAF4021590.1"/>
    <property type="molecule type" value="Genomic_DNA"/>
</dbReference>
<dbReference type="FunFam" id="2.40.50.140:FF:000041">
    <property type="entry name" value="Replication protein A subunit"/>
    <property type="match status" value="1"/>
</dbReference>
<dbReference type="EMBL" id="CAJOAZ010001407">
    <property type="protein sequence ID" value="CAF3810652.1"/>
    <property type="molecule type" value="Genomic_DNA"/>
</dbReference>
<dbReference type="Proteomes" id="UP000663844">
    <property type="component" value="Unassembled WGS sequence"/>
</dbReference>
<organism evidence="7 11">
    <name type="scientific">Adineta steineri</name>
    <dbReference type="NCBI Taxonomy" id="433720"/>
    <lineage>
        <taxon>Eukaryota</taxon>
        <taxon>Metazoa</taxon>
        <taxon>Spiralia</taxon>
        <taxon>Gnathifera</taxon>
        <taxon>Rotifera</taxon>
        <taxon>Eurotatoria</taxon>
        <taxon>Bdelloidea</taxon>
        <taxon>Adinetida</taxon>
        <taxon>Adinetidae</taxon>
        <taxon>Adineta</taxon>
    </lineage>
</organism>
<dbReference type="InterPro" id="IPR031657">
    <property type="entry name" value="REPA_OB_2"/>
</dbReference>
<feature type="domain" description="Replication protein A OB" evidence="6">
    <location>
        <begin position="274"/>
        <end position="350"/>
    </location>
</feature>
<dbReference type="Pfam" id="PF16900">
    <property type="entry name" value="REPA_OB_2"/>
    <property type="match status" value="1"/>
</dbReference>
<evidence type="ECO:0000313" key="7">
    <source>
        <dbReference type="EMBL" id="CAF1292396.1"/>
    </source>
</evidence>
<evidence type="ECO:0000256" key="2">
    <source>
        <dbReference type="ARBA" id="ARBA00022723"/>
    </source>
</evidence>
<evidence type="ECO:0000313" key="11">
    <source>
        <dbReference type="Proteomes" id="UP000663891"/>
    </source>
</evidence>
<dbReference type="SUPFAM" id="SSF50249">
    <property type="entry name" value="Nucleic acid-binding proteins"/>
    <property type="match status" value="2"/>
</dbReference>
<dbReference type="Proteomes" id="UP000663881">
    <property type="component" value="Unassembled WGS sequence"/>
</dbReference>
<accession>A0A815DDY7</accession>
<comment type="caution">
    <text evidence="7">The sequence shown here is derived from an EMBL/GenBank/DDBJ whole genome shotgun (WGS) entry which is preliminary data.</text>
</comment>
<dbReference type="AlphaFoldDB" id="A0A815DDY7"/>
<keyword evidence="2" id="KW-0479">Metal-binding</keyword>
<evidence type="ECO:0000313" key="8">
    <source>
        <dbReference type="EMBL" id="CAF1476106.1"/>
    </source>
</evidence>
<dbReference type="EMBL" id="CAJNON010000501">
    <property type="protein sequence ID" value="CAF1292396.1"/>
    <property type="molecule type" value="Genomic_DNA"/>
</dbReference>
<evidence type="ECO:0000313" key="10">
    <source>
        <dbReference type="EMBL" id="CAF4021590.1"/>
    </source>
</evidence>
<reference evidence="7" key="1">
    <citation type="submission" date="2021-02" db="EMBL/GenBank/DDBJ databases">
        <authorList>
            <person name="Nowell W R."/>
        </authorList>
    </citation>
    <scope>NUCLEOTIDE SEQUENCE</scope>
</reference>
<comment type="similarity">
    <text evidence="1">Belongs to the replication factor A protein 1 family.</text>
</comment>
<evidence type="ECO:0000256" key="3">
    <source>
        <dbReference type="ARBA" id="ARBA00022771"/>
    </source>
</evidence>
<dbReference type="GO" id="GO:0008270">
    <property type="term" value="F:zinc ion binding"/>
    <property type="evidence" value="ECO:0007669"/>
    <property type="project" value="UniProtKB-KW"/>
</dbReference>
<proteinExistence type="inferred from homology"/>
<evidence type="ECO:0000256" key="1">
    <source>
        <dbReference type="ARBA" id="ARBA00005690"/>
    </source>
</evidence>
<evidence type="ECO:0000256" key="5">
    <source>
        <dbReference type="ARBA" id="ARBA00023125"/>
    </source>
</evidence>
<evidence type="ECO:0000259" key="6">
    <source>
        <dbReference type="Pfam" id="PF16900"/>
    </source>
</evidence>
<dbReference type="OrthoDB" id="1751331at2759"/>
<dbReference type="Gene3D" id="2.40.50.140">
    <property type="entry name" value="Nucleic acid-binding proteins"/>
    <property type="match status" value="3"/>
</dbReference>
<name>A0A815DDY7_9BILA</name>
<protein>
    <recommendedName>
        <fullName evidence="6">Replication protein A OB domain-containing protein</fullName>
    </recommendedName>
</protein>
<dbReference type="InterPro" id="IPR012340">
    <property type="entry name" value="NA-bd_OB-fold"/>
</dbReference>
<gene>
    <name evidence="8" type="ORF">JYZ213_LOCUS42095</name>
    <name evidence="10" type="ORF">OKA104_LOCUS31000</name>
    <name evidence="9" type="ORF">OXD698_LOCUS18811</name>
    <name evidence="7" type="ORF">VCS650_LOCUS30582</name>
</gene>
<keyword evidence="3" id="KW-0863">Zinc-finger</keyword>
<evidence type="ECO:0000256" key="4">
    <source>
        <dbReference type="ARBA" id="ARBA00022833"/>
    </source>
</evidence>
<dbReference type="GO" id="GO:0003677">
    <property type="term" value="F:DNA binding"/>
    <property type="evidence" value="ECO:0007669"/>
    <property type="project" value="UniProtKB-KW"/>
</dbReference>
<dbReference type="Proteomes" id="UP000663845">
    <property type="component" value="Unassembled WGS sequence"/>
</dbReference>
<dbReference type="EMBL" id="CAJNOG010001864">
    <property type="protein sequence ID" value="CAF1476106.1"/>
    <property type="molecule type" value="Genomic_DNA"/>
</dbReference>
<evidence type="ECO:0000313" key="9">
    <source>
        <dbReference type="EMBL" id="CAF3810652.1"/>
    </source>
</evidence>